<dbReference type="Pfam" id="PF00109">
    <property type="entry name" value="ketoacyl-synt"/>
    <property type="match status" value="1"/>
</dbReference>
<dbReference type="SUPFAM" id="SSF53901">
    <property type="entry name" value="Thiolase-like"/>
    <property type="match status" value="1"/>
</dbReference>
<reference evidence="2" key="1">
    <citation type="submission" date="2022-12" db="EMBL/GenBank/DDBJ databases">
        <authorList>
            <person name="Petersen C."/>
        </authorList>
    </citation>
    <scope>NUCLEOTIDE SEQUENCE</scope>
    <source>
        <strain evidence="2">IBT 21472</strain>
    </source>
</reference>
<evidence type="ECO:0000259" key="1">
    <source>
        <dbReference type="Pfam" id="PF00109"/>
    </source>
</evidence>
<dbReference type="PANTHER" id="PTHR43775">
    <property type="entry name" value="FATTY ACID SYNTHASE"/>
    <property type="match status" value="1"/>
</dbReference>
<evidence type="ECO:0000313" key="3">
    <source>
        <dbReference type="Proteomes" id="UP001147746"/>
    </source>
</evidence>
<dbReference type="Proteomes" id="UP001147746">
    <property type="component" value="Unassembled WGS sequence"/>
</dbReference>
<evidence type="ECO:0000313" key="2">
    <source>
        <dbReference type="EMBL" id="KAJ5320897.1"/>
    </source>
</evidence>
<dbReference type="AlphaFoldDB" id="A0A9W9PZ69"/>
<dbReference type="GO" id="GO:0004312">
    <property type="term" value="F:fatty acid synthase activity"/>
    <property type="evidence" value="ECO:0007669"/>
    <property type="project" value="TreeGrafter"/>
</dbReference>
<name>A0A9W9PZ69_9EURO</name>
<dbReference type="InterPro" id="IPR050091">
    <property type="entry name" value="PKS_NRPS_Biosynth_Enz"/>
</dbReference>
<keyword evidence="3" id="KW-1185">Reference proteome</keyword>
<protein>
    <recommendedName>
        <fullName evidence="1">Beta-ketoacyl synthase-like N-terminal domain-containing protein</fullName>
    </recommendedName>
</protein>
<sequence length="68" mass="7469">MGSTNEKWISEPIAIIGLSCQFAGDASSPEKLWDMLAEGRNAWSEIPSSRFNPKAVYHPDSEKLSTVS</sequence>
<proteinExistence type="predicted"/>
<dbReference type="InterPro" id="IPR016039">
    <property type="entry name" value="Thiolase-like"/>
</dbReference>
<dbReference type="EMBL" id="JAPZBO010000003">
    <property type="protein sequence ID" value="KAJ5320897.1"/>
    <property type="molecule type" value="Genomic_DNA"/>
</dbReference>
<dbReference type="InterPro" id="IPR014030">
    <property type="entry name" value="Ketoacyl_synth_N"/>
</dbReference>
<accession>A0A9W9PZ69</accession>
<comment type="caution">
    <text evidence="2">The sequence shown here is derived from an EMBL/GenBank/DDBJ whole genome shotgun (WGS) entry which is preliminary data.</text>
</comment>
<dbReference type="GO" id="GO:0044550">
    <property type="term" value="P:secondary metabolite biosynthetic process"/>
    <property type="evidence" value="ECO:0007669"/>
    <property type="project" value="TreeGrafter"/>
</dbReference>
<dbReference type="PANTHER" id="PTHR43775:SF29">
    <property type="entry name" value="ASPERFURANONE POLYKETIDE SYNTHASE AFOG-RELATED"/>
    <property type="match status" value="1"/>
</dbReference>
<dbReference type="GO" id="GO:0006633">
    <property type="term" value="P:fatty acid biosynthetic process"/>
    <property type="evidence" value="ECO:0007669"/>
    <property type="project" value="TreeGrafter"/>
</dbReference>
<dbReference type="Gene3D" id="3.40.47.10">
    <property type="match status" value="1"/>
</dbReference>
<feature type="domain" description="Beta-ketoacyl synthase-like N-terminal" evidence="1">
    <location>
        <begin position="11"/>
        <end position="64"/>
    </location>
</feature>
<organism evidence="2 3">
    <name type="scientific">Penicillium atrosanguineum</name>
    <dbReference type="NCBI Taxonomy" id="1132637"/>
    <lineage>
        <taxon>Eukaryota</taxon>
        <taxon>Fungi</taxon>
        <taxon>Dikarya</taxon>
        <taxon>Ascomycota</taxon>
        <taxon>Pezizomycotina</taxon>
        <taxon>Eurotiomycetes</taxon>
        <taxon>Eurotiomycetidae</taxon>
        <taxon>Eurotiales</taxon>
        <taxon>Aspergillaceae</taxon>
        <taxon>Penicillium</taxon>
    </lineage>
</organism>
<reference evidence="2" key="2">
    <citation type="journal article" date="2023" name="IMA Fungus">
        <title>Comparative genomic study of the Penicillium genus elucidates a diverse pangenome and 15 lateral gene transfer events.</title>
        <authorList>
            <person name="Petersen C."/>
            <person name="Sorensen T."/>
            <person name="Nielsen M.R."/>
            <person name="Sondergaard T.E."/>
            <person name="Sorensen J.L."/>
            <person name="Fitzpatrick D.A."/>
            <person name="Frisvad J.C."/>
            <person name="Nielsen K.L."/>
        </authorList>
    </citation>
    <scope>NUCLEOTIDE SEQUENCE</scope>
    <source>
        <strain evidence="2">IBT 21472</strain>
    </source>
</reference>
<gene>
    <name evidence="2" type="ORF">N7476_003899</name>
</gene>